<comment type="caution">
    <text evidence="3">The sequence shown here is derived from an EMBL/GenBank/DDBJ whole genome shotgun (WGS) entry which is preliminary data.</text>
</comment>
<dbReference type="RefSeq" id="WP_166127547.1">
    <property type="nucleotide sequence ID" value="NZ_JAANOQ010000004.1"/>
</dbReference>
<organism evidence="3 4">
    <name type="scientific">Flavobacterium bernardetii</name>
    <dbReference type="NCBI Taxonomy" id="2813823"/>
    <lineage>
        <taxon>Bacteria</taxon>
        <taxon>Pseudomonadati</taxon>
        <taxon>Bacteroidota</taxon>
        <taxon>Flavobacteriia</taxon>
        <taxon>Flavobacteriales</taxon>
        <taxon>Flavobacteriaceae</taxon>
        <taxon>Flavobacterium</taxon>
    </lineage>
</organism>
<dbReference type="EMBL" id="JACRUN010000003">
    <property type="protein sequence ID" value="MBC5834670.1"/>
    <property type="molecule type" value="Genomic_DNA"/>
</dbReference>
<dbReference type="Pfam" id="PF18962">
    <property type="entry name" value="Por_Secre_tail"/>
    <property type="match status" value="1"/>
</dbReference>
<sequence>MKTKLTFAKMLFLLLITNYSGFSSTIILNINNGMANGDLFQLNRNVAVGDVIRFTNNLPFTITNVSGMQGMMTSISNDVDFNQDVTIPANGFFDVVLQNSNVANYTFVHFNMGQGFAYNARINLVFALYNESFFDKNEYSFSNSNPSSDFVECNFKNLQSQVNLSIYNILGKEIAFNNYENTNTIKVDVTNFKSGLYFFTYYSDNKKIMYKVLVN</sequence>
<accession>A0ABR7IY17</accession>
<dbReference type="InterPro" id="IPR026444">
    <property type="entry name" value="Secre_tail"/>
</dbReference>
<name>A0ABR7IY17_9FLAO</name>
<dbReference type="Proteomes" id="UP000605990">
    <property type="component" value="Unassembled WGS sequence"/>
</dbReference>
<gene>
    <name evidence="3" type="ORF">H8R27_07210</name>
</gene>
<evidence type="ECO:0000313" key="4">
    <source>
        <dbReference type="Proteomes" id="UP000605990"/>
    </source>
</evidence>
<evidence type="ECO:0000256" key="1">
    <source>
        <dbReference type="ARBA" id="ARBA00022729"/>
    </source>
</evidence>
<protein>
    <submittedName>
        <fullName evidence="3">T9SS type A sorting domain-containing protein</fullName>
    </submittedName>
</protein>
<keyword evidence="1" id="KW-0732">Signal</keyword>
<feature type="domain" description="Secretion system C-terminal sorting" evidence="2">
    <location>
        <begin position="145"/>
        <end position="214"/>
    </location>
</feature>
<keyword evidence="4" id="KW-1185">Reference proteome</keyword>
<reference evidence="3 4" key="1">
    <citation type="submission" date="2020-08" db="EMBL/GenBank/DDBJ databases">
        <title>Description of novel Flavobacterium F-408 isolate.</title>
        <authorList>
            <person name="Saticioglu I.B."/>
            <person name="Duman M."/>
            <person name="Altun S."/>
        </authorList>
    </citation>
    <scope>NUCLEOTIDE SEQUENCE [LARGE SCALE GENOMIC DNA]</scope>
    <source>
        <strain evidence="3 4">F-408</strain>
    </source>
</reference>
<evidence type="ECO:0000259" key="2">
    <source>
        <dbReference type="Pfam" id="PF18962"/>
    </source>
</evidence>
<proteinExistence type="predicted"/>
<evidence type="ECO:0000313" key="3">
    <source>
        <dbReference type="EMBL" id="MBC5834670.1"/>
    </source>
</evidence>
<dbReference type="NCBIfam" id="TIGR04183">
    <property type="entry name" value="Por_Secre_tail"/>
    <property type="match status" value="1"/>
</dbReference>